<dbReference type="SUPFAM" id="SSF53807">
    <property type="entry name" value="Helical backbone' metal receptor"/>
    <property type="match status" value="1"/>
</dbReference>
<evidence type="ECO:0000259" key="2">
    <source>
        <dbReference type="PROSITE" id="PS50983"/>
    </source>
</evidence>
<feature type="region of interest" description="Disordered" evidence="1">
    <location>
        <begin position="1"/>
        <end position="20"/>
    </location>
</feature>
<evidence type="ECO:0000313" key="4">
    <source>
        <dbReference type="Proteomes" id="UP000013827"/>
    </source>
</evidence>
<reference evidence="3" key="2">
    <citation type="submission" date="2024-10" db="UniProtKB">
        <authorList>
            <consortium name="EnsemblProtists"/>
        </authorList>
    </citation>
    <scope>IDENTIFICATION</scope>
</reference>
<dbReference type="eggNOG" id="ENOG502RY45">
    <property type="taxonomic scope" value="Eukaryota"/>
</dbReference>
<dbReference type="Pfam" id="PF01497">
    <property type="entry name" value="Peripla_BP_2"/>
    <property type="match status" value="1"/>
</dbReference>
<dbReference type="PaxDb" id="2903-EOD30634"/>
<dbReference type="RefSeq" id="XP_005783063.1">
    <property type="nucleotide sequence ID" value="XM_005783006.1"/>
</dbReference>
<reference evidence="4" key="1">
    <citation type="journal article" date="2013" name="Nature">
        <title>Pan genome of the phytoplankton Emiliania underpins its global distribution.</title>
        <authorList>
            <person name="Read B.A."/>
            <person name="Kegel J."/>
            <person name="Klute M.J."/>
            <person name="Kuo A."/>
            <person name="Lefebvre S.C."/>
            <person name="Maumus F."/>
            <person name="Mayer C."/>
            <person name="Miller J."/>
            <person name="Monier A."/>
            <person name="Salamov A."/>
            <person name="Young J."/>
            <person name="Aguilar M."/>
            <person name="Claverie J.M."/>
            <person name="Frickenhaus S."/>
            <person name="Gonzalez K."/>
            <person name="Herman E.K."/>
            <person name="Lin Y.C."/>
            <person name="Napier J."/>
            <person name="Ogata H."/>
            <person name="Sarno A.F."/>
            <person name="Shmutz J."/>
            <person name="Schroeder D."/>
            <person name="de Vargas C."/>
            <person name="Verret F."/>
            <person name="von Dassow P."/>
            <person name="Valentin K."/>
            <person name="Van de Peer Y."/>
            <person name="Wheeler G."/>
            <person name="Dacks J.B."/>
            <person name="Delwiche C.F."/>
            <person name="Dyhrman S.T."/>
            <person name="Glockner G."/>
            <person name="John U."/>
            <person name="Richards T."/>
            <person name="Worden A.Z."/>
            <person name="Zhang X."/>
            <person name="Grigoriev I.V."/>
            <person name="Allen A.E."/>
            <person name="Bidle K."/>
            <person name="Borodovsky M."/>
            <person name="Bowler C."/>
            <person name="Brownlee C."/>
            <person name="Cock J.M."/>
            <person name="Elias M."/>
            <person name="Gladyshev V.N."/>
            <person name="Groth M."/>
            <person name="Guda C."/>
            <person name="Hadaegh A."/>
            <person name="Iglesias-Rodriguez M.D."/>
            <person name="Jenkins J."/>
            <person name="Jones B.M."/>
            <person name="Lawson T."/>
            <person name="Leese F."/>
            <person name="Lindquist E."/>
            <person name="Lobanov A."/>
            <person name="Lomsadze A."/>
            <person name="Malik S.B."/>
            <person name="Marsh M.E."/>
            <person name="Mackinder L."/>
            <person name="Mock T."/>
            <person name="Mueller-Roeber B."/>
            <person name="Pagarete A."/>
            <person name="Parker M."/>
            <person name="Probert I."/>
            <person name="Quesneville H."/>
            <person name="Raines C."/>
            <person name="Rensing S.A."/>
            <person name="Riano-Pachon D.M."/>
            <person name="Richier S."/>
            <person name="Rokitta S."/>
            <person name="Shiraiwa Y."/>
            <person name="Soanes D.M."/>
            <person name="van der Giezen M."/>
            <person name="Wahlund T.M."/>
            <person name="Williams B."/>
            <person name="Wilson W."/>
            <person name="Wolfe G."/>
            <person name="Wurch L.L."/>
        </authorList>
    </citation>
    <scope>NUCLEOTIDE SEQUENCE</scope>
</reference>
<feature type="domain" description="Fe/B12 periplasmic-binding" evidence="2">
    <location>
        <begin position="22"/>
        <end position="320"/>
    </location>
</feature>
<dbReference type="PANTHER" id="PTHR42860">
    <property type="entry name" value="VITAMIN B12-BINDING PROTEIN"/>
    <property type="match status" value="1"/>
</dbReference>
<keyword evidence="4" id="KW-1185">Reference proteome</keyword>
<proteinExistence type="predicted"/>
<dbReference type="PROSITE" id="PS50983">
    <property type="entry name" value="FE_B12_PBP"/>
    <property type="match status" value="1"/>
</dbReference>
<dbReference type="Gene3D" id="3.40.50.1980">
    <property type="entry name" value="Nitrogenase molybdenum iron protein domain"/>
    <property type="match status" value="2"/>
</dbReference>
<accession>A0A0D3K4E9</accession>
<dbReference type="PANTHER" id="PTHR42860:SF1">
    <property type="entry name" value="VITAMIN B12-BINDING PROTEIN"/>
    <property type="match status" value="1"/>
</dbReference>
<organism evidence="3 4">
    <name type="scientific">Emiliania huxleyi (strain CCMP1516)</name>
    <dbReference type="NCBI Taxonomy" id="280463"/>
    <lineage>
        <taxon>Eukaryota</taxon>
        <taxon>Haptista</taxon>
        <taxon>Haptophyta</taxon>
        <taxon>Prymnesiophyceae</taxon>
        <taxon>Isochrysidales</taxon>
        <taxon>Noelaerhabdaceae</taxon>
        <taxon>Emiliania</taxon>
    </lineage>
</organism>
<dbReference type="InterPro" id="IPR051030">
    <property type="entry name" value="Vitamin_B12-ABC_binding"/>
</dbReference>
<protein>
    <recommendedName>
        <fullName evidence="2">Fe/B12 periplasmic-binding domain-containing protein</fullName>
    </recommendedName>
</protein>
<dbReference type="KEGG" id="ehx:EMIHUDRAFT_72578"/>
<dbReference type="OMA" id="HSEPACE"/>
<dbReference type="EnsemblProtists" id="EOD30634">
    <property type="protein sequence ID" value="EOD30634"/>
    <property type="gene ID" value="EMIHUDRAFT_72578"/>
</dbReference>
<evidence type="ECO:0000256" key="1">
    <source>
        <dbReference type="SAM" id="MobiDB-lite"/>
    </source>
</evidence>
<dbReference type="InterPro" id="IPR002491">
    <property type="entry name" value="ABC_transptr_periplasmic_BD"/>
</dbReference>
<dbReference type="GeneID" id="17275907"/>
<dbReference type="HOGENOM" id="CLU_571677_0_0_1"/>
<dbReference type="Proteomes" id="UP000013827">
    <property type="component" value="Unassembled WGS sequence"/>
</dbReference>
<sequence>MRLDLGPPQRGARPPAPAPSKRVLSLLSASTEIVCRLGCAHLLVGRSHGCDDPPLATALPVVTAPRVDPNAPSLQLDEAVRAQAAAGGPIYQIRSELVRSLRPDVIVTQEQLFSSLLFPSRLQCRICAVTPEDVDAACVALPSTALVTIMPVTLDDVLGDVVTIAAALGAPERGRRLVAHMRARLGAIAPLVPAGAPAPRAHLEWLAPLMGSGYWIAECVQAAGCSMVHGTKGGHSRVIERASMLADADLILLAPCGFSLERTRAELSSLQLLQSDEWRALPAVRSGAVAVADGNLYFNRSSCGVVEAAEIVAEAAHPELRGLFGHHGRHWVSLSELDAFCDRDGAASPTKPVALASGVAAAAVENGGGAAKLRGTDTATPSAHVDAQLEALSDGDFASAFALNSAANRARLSGAANFEAIVKGSPSFSVLLHSSTVCVVQCEDGEGSAAAAAVRVQATAAADTAAAANIADEVRFVFDLSRSGAGRWETDGVRIEC</sequence>
<feature type="compositionally biased region" description="Low complexity" evidence="1">
    <location>
        <begin position="1"/>
        <end position="13"/>
    </location>
</feature>
<evidence type="ECO:0000313" key="3">
    <source>
        <dbReference type="EnsemblProtists" id="EOD30634"/>
    </source>
</evidence>
<dbReference type="AlphaFoldDB" id="A0A0D3K4E9"/>
<name>A0A0D3K4E9_EMIH1</name>